<feature type="region of interest" description="Disordered" evidence="2">
    <location>
        <begin position="215"/>
        <end position="236"/>
    </location>
</feature>
<reference evidence="3 4" key="1">
    <citation type="submission" date="2019-01" db="EMBL/GenBank/DDBJ databases">
        <title>Genome Assembly of Collichthys lucidus.</title>
        <authorList>
            <person name="Cai M."/>
            <person name="Xiao S."/>
        </authorList>
    </citation>
    <scope>NUCLEOTIDE SEQUENCE [LARGE SCALE GENOMIC DNA]</scope>
    <source>
        <strain evidence="3">JT15FE1705JMU</strain>
        <tissue evidence="3">Muscle</tissue>
    </source>
</reference>
<keyword evidence="4" id="KW-1185">Reference proteome</keyword>
<evidence type="ECO:0000313" key="4">
    <source>
        <dbReference type="Proteomes" id="UP000298787"/>
    </source>
</evidence>
<proteinExistence type="predicted"/>
<dbReference type="SUPFAM" id="SSF58038">
    <property type="entry name" value="SNARE fusion complex"/>
    <property type="match status" value="1"/>
</dbReference>
<dbReference type="AlphaFoldDB" id="A0A4U5U1X3"/>
<keyword evidence="1" id="KW-0175">Coiled coil</keyword>
<dbReference type="STRING" id="240159.A0A4U5U1X3"/>
<accession>A0A4U5U1X3</accession>
<feature type="coiled-coil region" evidence="1">
    <location>
        <begin position="41"/>
        <end position="68"/>
    </location>
</feature>
<dbReference type="Gene3D" id="1.20.5.110">
    <property type="match status" value="1"/>
</dbReference>
<organism evidence="3 4">
    <name type="scientific">Collichthys lucidus</name>
    <name type="common">Big head croaker</name>
    <name type="synonym">Sciaena lucida</name>
    <dbReference type="NCBI Taxonomy" id="240159"/>
    <lineage>
        <taxon>Eukaryota</taxon>
        <taxon>Metazoa</taxon>
        <taxon>Chordata</taxon>
        <taxon>Craniata</taxon>
        <taxon>Vertebrata</taxon>
        <taxon>Euteleostomi</taxon>
        <taxon>Actinopterygii</taxon>
        <taxon>Neopterygii</taxon>
        <taxon>Teleostei</taxon>
        <taxon>Neoteleostei</taxon>
        <taxon>Acanthomorphata</taxon>
        <taxon>Eupercaria</taxon>
        <taxon>Sciaenidae</taxon>
        <taxon>Collichthys</taxon>
    </lineage>
</organism>
<dbReference type="EMBL" id="CM014080">
    <property type="protein sequence ID" value="TKS67919.1"/>
    <property type="molecule type" value="Genomic_DNA"/>
</dbReference>
<feature type="region of interest" description="Disordered" evidence="2">
    <location>
        <begin position="96"/>
        <end position="117"/>
    </location>
</feature>
<dbReference type="Proteomes" id="UP000298787">
    <property type="component" value="Chromosome 3"/>
</dbReference>
<name>A0A4U5U1X3_COLLU</name>
<protein>
    <submittedName>
        <fullName evidence="3">Syntaxin-8</fullName>
    </submittedName>
</protein>
<sequence length="236" mass="25938">MSQDAWLQNYDATCRLAQEIAENIHERSRQQRTGGNPAKINMTLRASLQKLKQNISQLKDGLLRASSTRRIMQSEADRRQNLIDDLLTREKQLNATFKGDSTEPGPSRSTLMADGGGASRGVAANPWLVNETDETRGLDFGEIKQQQQRIIEAQDAGLDALAAVISRQKLMGQEIGNELDEQNGEVCSFLHDTWQRDTIRHTCSAMERVASLIPVSCGSAPGSPPKPSKGRRPGGS</sequence>
<evidence type="ECO:0000313" key="3">
    <source>
        <dbReference type="EMBL" id="TKS67919.1"/>
    </source>
</evidence>
<gene>
    <name evidence="3" type="ORF">D9C73_001979</name>
</gene>
<evidence type="ECO:0000256" key="1">
    <source>
        <dbReference type="SAM" id="Coils"/>
    </source>
</evidence>
<evidence type="ECO:0000256" key="2">
    <source>
        <dbReference type="SAM" id="MobiDB-lite"/>
    </source>
</evidence>